<reference evidence="2" key="2">
    <citation type="submission" date="2022-06" db="UniProtKB">
        <authorList>
            <consortium name="EnsemblMetazoa"/>
        </authorList>
    </citation>
    <scope>IDENTIFICATION</scope>
    <source>
        <strain evidence="2">DF5081</strain>
    </source>
</reference>
<keyword evidence="1" id="KW-1133">Transmembrane helix</keyword>
<keyword evidence="3" id="KW-1185">Reference proteome</keyword>
<sequence>MKILVYILLTLLISGQAIQIMFLHMALYWTPSLQYASNLTTCLAIVIIACFLAMYTMVAFMKHHNWFRVCASISLV</sequence>
<dbReference type="AlphaFoldDB" id="A0A8R1EQJ9"/>
<evidence type="ECO:0000256" key="1">
    <source>
        <dbReference type="SAM" id="Phobius"/>
    </source>
</evidence>
<organism evidence="2 3">
    <name type="scientific">Caenorhabditis japonica</name>
    <dbReference type="NCBI Taxonomy" id="281687"/>
    <lineage>
        <taxon>Eukaryota</taxon>
        <taxon>Metazoa</taxon>
        <taxon>Ecdysozoa</taxon>
        <taxon>Nematoda</taxon>
        <taxon>Chromadorea</taxon>
        <taxon>Rhabditida</taxon>
        <taxon>Rhabditina</taxon>
        <taxon>Rhabditomorpha</taxon>
        <taxon>Rhabditoidea</taxon>
        <taxon>Rhabditidae</taxon>
        <taxon>Peloderinae</taxon>
        <taxon>Caenorhabditis</taxon>
    </lineage>
</organism>
<evidence type="ECO:0000313" key="3">
    <source>
        <dbReference type="Proteomes" id="UP000005237"/>
    </source>
</evidence>
<dbReference type="Proteomes" id="UP000005237">
    <property type="component" value="Unassembled WGS sequence"/>
</dbReference>
<reference evidence="3" key="1">
    <citation type="submission" date="2010-08" db="EMBL/GenBank/DDBJ databases">
        <authorList>
            <consortium name="Caenorhabditis japonica Sequencing Consortium"/>
            <person name="Wilson R.K."/>
        </authorList>
    </citation>
    <scope>NUCLEOTIDE SEQUENCE [LARGE SCALE GENOMIC DNA]</scope>
    <source>
        <strain evidence="3">DF5081</strain>
    </source>
</reference>
<name>A0A8R1EQJ9_CAEJA</name>
<accession>A0A8R1EQJ9</accession>
<dbReference type="EnsemblMetazoa" id="CJA38419.1">
    <property type="protein sequence ID" value="CJA38419.1"/>
    <property type="gene ID" value="WBGene00214266"/>
</dbReference>
<keyword evidence="1" id="KW-0812">Transmembrane</keyword>
<protein>
    <submittedName>
        <fullName evidence="2">Uncharacterized protein</fullName>
    </submittedName>
</protein>
<feature type="transmembrane region" description="Helical" evidence="1">
    <location>
        <begin position="33"/>
        <end position="58"/>
    </location>
</feature>
<proteinExistence type="predicted"/>
<keyword evidence="1" id="KW-0472">Membrane</keyword>
<evidence type="ECO:0000313" key="2">
    <source>
        <dbReference type="EnsemblMetazoa" id="CJA38419.1"/>
    </source>
</evidence>